<accession>A0ABC9AR61</accession>
<feature type="region of interest" description="Disordered" evidence="1">
    <location>
        <begin position="279"/>
        <end position="361"/>
    </location>
</feature>
<evidence type="ECO:0000256" key="1">
    <source>
        <dbReference type="SAM" id="MobiDB-lite"/>
    </source>
</evidence>
<evidence type="ECO:0000313" key="2">
    <source>
        <dbReference type="EMBL" id="CAL4983832.1"/>
    </source>
</evidence>
<keyword evidence="3" id="KW-1185">Reference proteome</keyword>
<feature type="compositionally biased region" description="Polar residues" evidence="1">
    <location>
        <begin position="279"/>
        <end position="296"/>
    </location>
</feature>
<dbReference type="PANTHER" id="PTHR36478">
    <property type="entry name" value="OS04G0614237 PROTEIN-RELATED"/>
    <property type="match status" value="1"/>
</dbReference>
<proteinExistence type="predicted"/>
<dbReference type="Proteomes" id="UP001497457">
    <property type="component" value="Chromosome 22rd"/>
</dbReference>
<protein>
    <submittedName>
        <fullName evidence="2">Uncharacterized protein</fullName>
    </submittedName>
</protein>
<gene>
    <name evidence="2" type="ORF">URODEC1_LOCUS57233</name>
</gene>
<organism evidence="2 3">
    <name type="scientific">Urochloa decumbens</name>
    <dbReference type="NCBI Taxonomy" id="240449"/>
    <lineage>
        <taxon>Eukaryota</taxon>
        <taxon>Viridiplantae</taxon>
        <taxon>Streptophyta</taxon>
        <taxon>Embryophyta</taxon>
        <taxon>Tracheophyta</taxon>
        <taxon>Spermatophyta</taxon>
        <taxon>Magnoliopsida</taxon>
        <taxon>Liliopsida</taxon>
        <taxon>Poales</taxon>
        <taxon>Poaceae</taxon>
        <taxon>PACMAD clade</taxon>
        <taxon>Panicoideae</taxon>
        <taxon>Panicodae</taxon>
        <taxon>Paniceae</taxon>
        <taxon>Melinidinae</taxon>
        <taxon>Urochloa</taxon>
    </lineage>
</organism>
<dbReference type="AlphaFoldDB" id="A0ABC9AR61"/>
<dbReference type="PANTHER" id="PTHR36478:SF10">
    <property type="entry name" value="ELYS-LIKE DOMAIN-CONTAINING PROTEIN"/>
    <property type="match status" value="1"/>
</dbReference>
<sequence>MLDFEFRGEDELAGVAERPILRWLRHRRLLAFLWLQALDGTFESMVHETDAFFSAAHLQEFITQGWWRDAIAYLGRFLQLDNDHLLSVEAKVLHRFLFAHKNLAEILADTKEGHALTDYFRKYRSHDSIVCHGTLRSQDTFHHAHRAPREGAHEVVSFDWERAWHRAAKIACDMVHRIPELKGVAAMPAGPLKPHNVLPIHTSSIGKRYRHKKHPYQPRASSLAKCYLRKRGSLLSSSPSKELDNELFTKVANWIADILDESLQAGRPLDLHQKCTLPTSGKQGASGTTKHLSQGGCNAKSVHEDFNPRAEHSSRVGCNADRVHQDFNPKKNSRDVTASDEHNHHPKRQWTNGVSAEATLL</sequence>
<feature type="compositionally biased region" description="Basic and acidic residues" evidence="1">
    <location>
        <begin position="321"/>
        <end position="343"/>
    </location>
</feature>
<dbReference type="EMBL" id="OZ075132">
    <property type="protein sequence ID" value="CAL4983832.1"/>
    <property type="molecule type" value="Genomic_DNA"/>
</dbReference>
<feature type="compositionally biased region" description="Basic and acidic residues" evidence="1">
    <location>
        <begin position="301"/>
        <end position="314"/>
    </location>
</feature>
<evidence type="ECO:0000313" key="3">
    <source>
        <dbReference type="Proteomes" id="UP001497457"/>
    </source>
</evidence>
<name>A0ABC9AR61_9POAL</name>
<reference evidence="2" key="1">
    <citation type="submission" date="2024-10" db="EMBL/GenBank/DDBJ databases">
        <authorList>
            <person name="Ryan C."/>
        </authorList>
    </citation>
    <scope>NUCLEOTIDE SEQUENCE [LARGE SCALE GENOMIC DNA]</scope>
</reference>